<organism evidence="2 3">
    <name type="scientific">Tilletia indica</name>
    <dbReference type="NCBI Taxonomy" id="43049"/>
    <lineage>
        <taxon>Eukaryota</taxon>
        <taxon>Fungi</taxon>
        <taxon>Dikarya</taxon>
        <taxon>Basidiomycota</taxon>
        <taxon>Ustilaginomycotina</taxon>
        <taxon>Exobasidiomycetes</taxon>
        <taxon>Tilletiales</taxon>
        <taxon>Tilletiaceae</taxon>
        <taxon>Tilletia</taxon>
    </lineage>
</organism>
<dbReference type="InterPro" id="IPR002227">
    <property type="entry name" value="Tyrosinase_Cu-bd"/>
</dbReference>
<dbReference type="Proteomes" id="UP000077521">
    <property type="component" value="Unassembled WGS sequence"/>
</dbReference>
<dbReference type="InterPro" id="IPR008922">
    <property type="entry name" value="Di-copper_centre_dom_sf"/>
</dbReference>
<dbReference type="EMBL" id="LWDF02000637">
    <property type="protein sequence ID" value="KAE8244519.1"/>
    <property type="molecule type" value="Genomic_DNA"/>
</dbReference>
<dbReference type="GO" id="GO:0016491">
    <property type="term" value="F:oxidoreductase activity"/>
    <property type="evidence" value="ECO:0007669"/>
    <property type="project" value="InterPro"/>
</dbReference>
<gene>
    <name evidence="2" type="ORF">A4X13_0g6533</name>
</gene>
<keyword evidence="3" id="KW-1185">Reference proteome</keyword>
<feature type="domain" description="Tyrosinase copper-binding" evidence="1">
    <location>
        <begin position="172"/>
        <end position="229"/>
    </location>
</feature>
<comment type="caution">
    <text evidence="2">The sequence shown here is derived from an EMBL/GenBank/DDBJ whole genome shotgun (WGS) entry which is preliminary data.</text>
</comment>
<evidence type="ECO:0000259" key="1">
    <source>
        <dbReference type="Pfam" id="PF00264"/>
    </source>
</evidence>
<dbReference type="AlphaFoldDB" id="A0A8T8SPE3"/>
<sequence>MPVLSRSYLRQGVRRLHEDLNSGSARTGAMVNVHSTSLLLILSTLLASIALAAPSSHSHLPSAAHTKVLHTRTAHPSLNHEVNPLRRNPERIHRLQGPRRRCLPGGLDSCGMASFYGRAASELDRSYLVLDNKAIAARGYRDESGRNEDVGFGRLYAASCSSVLQDALCASQFLARHRWLFHAHDMAMRDCGFEGPFPYWDWSIDADIGDVQKSPILNNTFGLGGNGSFPCGPCPRMNARGNNFSAFATALERIRRGFEVVNPGTWIAWRRAPRYRRYDDALSQLERPESSGSTTPTWDRLWWFWQNGDTTGRGPPSYTVDTSDLNGRFWSYSGHTVQYDPDRTGGPEASLFDVQTLEGLFLPNIETYKLMDTTRPPLCYKYT</sequence>
<proteinExistence type="predicted"/>
<reference evidence="2" key="1">
    <citation type="submission" date="2016-04" db="EMBL/GenBank/DDBJ databases">
        <authorList>
            <person name="Nguyen H.D."/>
            <person name="Samba Siva P."/>
            <person name="Cullis J."/>
            <person name="Levesque C.A."/>
            <person name="Hambleton S."/>
        </authorList>
    </citation>
    <scope>NUCLEOTIDE SEQUENCE</scope>
    <source>
        <strain evidence="2">DAOMC 236416</strain>
    </source>
</reference>
<dbReference type="Pfam" id="PF00264">
    <property type="entry name" value="Tyrosinase"/>
    <property type="match status" value="1"/>
</dbReference>
<name>A0A8T8SPE3_9BASI</name>
<accession>A0A8T8SPE3</accession>
<dbReference type="SUPFAM" id="SSF48056">
    <property type="entry name" value="Di-copper centre-containing domain"/>
    <property type="match status" value="1"/>
</dbReference>
<evidence type="ECO:0000313" key="3">
    <source>
        <dbReference type="Proteomes" id="UP000077521"/>
    </source>
</evidence>
<reference evidence="2" key="2">
    <citation type="journal article" date="2019" name="IMA Fungus">
        <title>Genome sequencing and comparison of five Tilletia species to identify candidate genes for the detection of regulated species infecting wheat.</title>
        <authorList>
            <person name="Nguyen H.D.T."/>
            <person name="Sultana T."/>
            <person name="Kesanakurti P."/>
            <person name="Hambleton S."/>
        </authorList>
    </citation>
    <scope>NUCLEOTIDE SEQUENCE</scope>
    <source>
        <strain evidence="2">DAOMC 236416</strain>
    </source>
</reference>
<protein>
    <recommendedName>
        <fullName evidence="1">Tyrosinase copper-binding domain-containing protein</fullName>
    </recommendedName>
</protein>
<dbReference type="Gene3D" id="1.10.1280.10">
    <property type="entry name" value="Di-copper center containing domain from catechol oxidase"/>
    <property type="match status" value="2"/>
</dbReference>
<evidence type="ECO:0000313" key="2">
    <source>
        <dbReference type="EMBL" id="KAE8244519.1"/>
    </source>
</evidence>